<dbReference type="Proteomes" id="UP000024635">
    <property type="component" value="Unassembled WGS sequence"/>
</dbReference>
<dbReference type="OrthoDB" id="5848974at2759"/>
<proteinExistence type="predicted"/>
<feature type="compositionally biased region" description="Polar residues" evidence="1">
    <location>
        <begin position="7"/>
        <end position="20"/>
    </location>
</feature>
<keyword evidence="3" id="KW-1185">Reference proteome</keyword>
<evidence type="ECO:0000313" key="2">
    <source>
        <dbReference type="EMBL" id="EYC20343.1"/>
    </source>
</evidence>
<dbReference type="EMBL" id="JARK01001358">
    <property type="protein sequence ID" value="EYC20343.1"/>
    <property type="molecule type" value="Genomic_DNA"/>
</dbReference>
<dbReference type="AlphaFoldDB" id="A0A016V0S0"/>
<evidence type="ECO:0000256" key="1">
    <source>
        <dbReference type="SAM" id="MobiDB-lite"/>
    </source>
</evidence>
<evidence type="ECO:0000313" key="3">
    <source>
        <dbReference type="Proteomes" id="UP000024635"/>
    </source>
</evidence>
<organism evidence="2 3">
    <name type="scientific">Ancylostoma ceylanicum</name>
    <dbReference type="NCBI Taxonomy" id="53326"/>
    <lineage>
        <taxon>Eukaryota</taxon>
        <taxon>Metazoa</taxon>
        <taxon>Ecdysozoa</taxon>
        <taxon>Nematoda</taxon>
        <taxon>Chromadorea</taxon>
        <taxon>Rhabditida</taxon>
        <taxon>Rhabditina</taxon>
        <taxon>Rhabditomorpha</taxon>
        <taxon>Strongyloidea</taxon>
        <taxon>Ancylostomatidae</taxon>
        <taxon>Ancylostomatinae</taxon>
        <taxon>Ancylostoma</taxon>
    </lineage>
</organism>
<reference evidence="3" key="1">
    <citation type="journal article" date="2015" name="Nat. Genet.">
        <title>The genome and transcriptome of the zoonotic hookworm Ancylostoma ceylanicum identify infection-specific gene families.</title>
        <authorList>
            <person name="Schwarz E.M."/>
            <person name="Hu Y."/>
            <person name="Antoshechkin I."/>
            <person name="Miller M.M."/>
            <person name="Sternberg P.W."/>
            <person name="Aroian R.V."/>
        </authorList>
    </citation>
    <scope>NUCLEOTIDE SEQUENCE</scope>
    <source>
        <strain evidence="3">HY135</strain>
    </source>
</reference>
<feature type="region of interest" description="Disordered" evidence="1">
    <location>
        <begin position="1"/>
        <end position="34"/>
    </location>
</feature>
<gene>
    <name evidence="2" type="primary">Acey_s0022.g580</name>
    <name evidence="2" type="ORF">Y032_0022g580</name>
</gene>
<protein>
    <submittedName>
        <fullName evidence="2">Uncharacterized protein</fullName>
    </submittedName>
</protein>
<sequence length="149" mass="16652">MLAAVNPYSSSSNNHFQIQDVTDDPEYSSYGNENEAPEEGALVEYCRLDKQKQPSVPRICDASTVISAKIRTPPLVTRSSMSSTAGAKSRQINIDDVPEGAKCHVVDCRCVGWYEHPWRYEFSGIFGGGFWREGVSGYCEEAQHWCDYS</sequence>
<accession>A0A016V0S0</accession>
<name>A0A016V0S0_9BILA</name>
<comment type="caution">
    <text evidence="2">The sequence shown here is derived from an EMBL/GenBank/DDBJ whole genome shotgun (WGS) entry which is preliminary data.</text>
</comment>